<organism evidence="13 14">
    <name type="scientific">Neiella holothuriorum</name>
    <dbReference type="NCBI Taxonomy" id="2870530"/>
    <lineage>
        <taxon>Bacteria</taxon>
        <taxon>Pseudomonadati</taxon>
        <taxon>Pseudomonadota</taxon>
        <taxon>Gammaproteobacteria</taxon>
        <taxon>Alteromonadales</taxon>
        <taxon>Echinimonadaceae</taxon>
        <taxon>Neiella</taxon>
    </lineage>
</organism>
<feature type="domain" description="TonB-dependent receptor-like beta-barrel" evidence="11">
    <location>
        <begin position="347"/>
        <end position="847"/>
    </location>
</feature>
<evidence type="ECO:0000259" key="12">
    <source>
        <dbReference type="Pfam" id="PF07715"/>
    </source>
</evidence>
<comment type="subcellular location">
    <subcellularLocation>
        <location evidence="1 8">Cell outer membrane</location>
        <topology evidence="1 8">Multi-pass membrane protein</topology>
    </subcellularLocation>
</comment>
<evidence type="ECO:0000256" key="5">
    <source>
        <dbReference type="ARBA" id="ARBA00023077"/>
    </source>
</evidence>
<dbReference type="EMBL" id="JAHZSS010000001">
    <property type="protein sequence ID" value="MBW8189635.1"/>
    <property type="molecule type" value="Genomic_DNA"/>
</dbReference>
<gene>
    <name evidence="13" type="ORF">K0504_01190</name>
</gene>
<evidence type="ECO:0000256" key="9">
    <source>
        <dbReference type="RuleBase" id="RU003357"/>
    </source>
</evidence>
<sequence length="883" mass="96404">MHNYSKLSPIALATMCALSVPAIAPTALAEEAQVTEDIERVAVTGSRIKRTDMETASPLSIISAEDIELGSFTSVEQILQQNVASNGMATGAASNNGGNGAARINLRGLGEQRTLVLVNGRRMVNSGVGADSSVDLNTIPVASIERVEILKDGASAIYGSDAIAGVVNIITKKDFEGVQLVTGYAGSAEGDANTGEVSLIAGGTTDRGSFMFGMSYVDRGEAMQRDRDFSKCPDNAFDDDGVCQSGSSRIPGGTVNDGTGWKQLDEDGNWVDQYEYYNYAEQSYLYTPQERISVFANGSYDIHSDLTVFMESMYTKRTSTQQMAAEPISGLIIDEDAPGNTFGTDVEYRRRMTEAGPRIFDQTTDTIRLVTGLQGSVDFAGGLDWDLSYVYGRNDSTDRSSNYINLKKVGETVDPSICENDPDIPCGDWFVPEGELSQDVVDYVTYTDQATGGNEMNVVNFNVSGEAWEMPAGTVGFASGVEYRREKGWYQPDAVTVAGEGSASQQDPTSGHYDTTQVYTEFAIPLLADLPFVEDLTAEVAARYFDYSTFGDDITWKVGLTWRVNPELMFRGVVSTAFRAPTVDELYGGQVSSFDYLADPCSGYGDLSADSATYQNCDAEIGDTSYTYGDSQIENTWTTSDNLEPEEADTFTLGVVYNPEFLDGFSATVDYFQTEVTNTISRIDTQAYLNNCYAGNTSACDVLGVERSSFSGEIDYMESPLTNVGSMDTSGVDMNLTYAFEAAGLDWSTTLDTAYLIEYKQDGIDYTGKISGLNGGWAEWKNNLTLKVGGEDWDASWRYRYIHGMTDDYYQEAYGLTTEVGSVSYNDVSGRYHINDTWSVSAGVDNVFDKAPPYLYSYSDANTVPEVYDVMGRYYHAKITARF</sequence>
<accession>A0ABS7EBM9</accession>
<dbReference type="Gene3D" id="2.40.170.20">
    <property type="entry name" value="TonB-dependent receptor, beta-barrel domain"/>
    <property type="match status" value="1"/>
</dbReference>
<keyword evidence="13" id="KW-0675">Receptor</keyword>
<dbReference type="CDD" id="cd01347">
    <property type="entry name" value="ligand_gated_channel"/>
    <property type="match status" value="1"/>
</dbReference>
<reference evidence="13" key="1">
    <citation type="submission" date="2021-07" db="EMBL/GenBank/DDBJ databases">
        <title>Neiella marina sp. nov., isolated from the intestinal content of sea cucumber Apostichopus japonicus.</title>
        <authorList>
            <person name="Bai X."/>
        </authorList>
    </citation>
    <scope>NUCLEOTIDE SEQUENCE</scope>
    <source>
        <strain evidence="13">126</strain>
    </source>
</reference>
<evidence type="ECO:0000256" key="6">
    <source>
        <dbReference type="ARBA" id="ARBA00023136"/>
    </source>
</evidence>
<keyword evidence="14" id="KW-1185">Reference proteome</keyword>
<dbReference type="Pfam" id="PF07715">
    <property type="entry name" value="Plug"/>
    <property type="match status" value="1"/>
</dbReference>
<keyword evidence="4 8" id="KW-0812">Transmembrane</keyword>
<feature type="signal peptide" evidence="10">
    <location>
        <begin position="1"/>
        <end position="24"/>
    </location>
</feature>
<evidence type="ECO:0000256" key="1">
    <source>
        <dbReference type="ARBA" id="ARBA00004571"/>
    </source>
</evidence>
<evidence type="ECO:0000259" key="11">
    <source>
        <dbReference type="Pfam" id="PF00593"/>
    </source>
</evidence>
<keyword evidence="7 8" id="KW-0998">Cell outer membrane</keyword>
<evidence type="ECO:0000256" key="8">
    <source>
        <dbReference type="PROSITE-ProRule" id="PRU01360"/>
    </source>
</evidence>
<dbReference type="RefSeq" id="WP_220102309.1">
    <property type="nucleotide sequence ID" value="NZ_JAHZSS010000001.1"/>
</dbReference>
<dbReference type="InterPro" id="IPR000531">
    <property type="entry name" value="Beta-barrel_TonB"/>
</dbReference>
<evidence type="ECO:0000256" key="3">
    <source>
        <dbReference type="ARBA" id="ARBA00022452"/>
    </source>
</evidence>
<feature type="domain" description="TonB-dependent receptor plug" evidence="12">
    <location>
        <begin position="53"/>
        <end position="166"/>
    </location>
</feature>
<evidence type="ECO:0000256" key="2">
    <source>
        <dbReference type="ARBA" id="ARBA00022448"/>
    </source>
</evidence>
<evidence type="ECO:0000256" key="7">
    <source>
        <dbReference type="ARBA" id="ARBA00023237"/>
    </source>
</evidence>
<feature type="chain" id="PRO_5045482626" evidence="10">
    <location>
        <begin position="25"/>
        <end position="883"/>
    </location>
</feature>
<dbReference type="Proteomes" id="UP001166251">
    <property type="component" value="Unassembled WGS sequence"/>
</dbReference>
<comment type="caution">
    <text evidence="13">The sequence shown here is derived from an EMBL/GenBank/DDBJ whole genome shotgun (WGS) entry which is preliminary data.</text>
</comment>
<keyword evidence="6 8" id="KW-0472">Membrane</keyword>
<dbReference type="PROSITE" id="PS52016">
    <property type="entry name" value="TONB_DEPENDENT_REC_3"/>
    <property type="match status" value="1"/>
</dbReference>
<dbReference type="PANTHER" id="PTHR47234:SF2">
    <property type="entry name" value="TONB-DEPENDENT RECEPTOR"/>
    <property type="match status" value="1"/>
</dbReference>
<dbReference type="Pfam" id="PF00593">
    <property type="entry name" value="TonB_dep_Rec_b-barrel"/>
    <property type="match status" value="1"/>
</dbReference>
<dbReference type="Gene3D" id="2.170.130.10">
    <property type="entry name" value="TonB-dependent receptor, plug domain"/>
    <property type="match status" value="1"/>
</dbReference>
<protein>
    <submittedName>
        <fullName evidence="13">TonB-dependent receptor</fullName>
    </submittedName>
</protein>
<dbReference type="PANTHER" id="PTHR47234">
    <property type="match status" value="1"/>
</dbReference>
<evidence type="ECO:0000313" key="14">
    <source>
        <dbReference type="Proteomes" id="UP001166251"/>
    </source>
</evidence>
<dbReference type="InterPro" id="IPR036942">
    <property type="entry name" value="Beta-barrel_TonB_sf"/>
</dbReference>
<keyword evidence="10" id="KW-0732">Signal</keyword>
<dbReference type="InterPro" id="IPR037066">
    <property type="entry name" value="Plug_dom_sf"/>
</dbReference>
<evidence type="ECO:0000256" key="10">
    <source>
        <dbReference type="SAM" id="SignalP"/>
    </source>
</evidence>
<comment type="similarity">
    <text evidence="8 9">Belongs to the TonB-dependent receptor family.</text>
</comment>
<dbReference type="SUPFAM" id="SSF56935">
    <property type="entry name" value="Porins"/>
    <property type="match status" value="1"/>
</dbReference>
<keyword evidence="5 9" id="KW-0798">TonB box</keyword>
<keyword evidence="2 8" id="KW-0813">Transport</keyword>
<name>A0ABS7EBM9_9GAMM</name>
<evidence type="ECO:0000313" key="13">
    <source>
        <dbReference type="EMBL" id="MBW8189635.1"/>
    </source>
</evidence>
<keyword evidence="3 8" id="KW-1134">Transmembrane beta strand</keyword>
<dbReference type="InterPro" id="IPR039426">
    <property type="entry name" value="TonB-dep_rcpt-like"/>
</dbReference>
<evidence type="ECO:0000256" key="4">
    <source>
        <dbReference type="ARBA" id="ARBA00022692"/>
    </source>
</evidence>
<proteinExistence type="inferred from homology"/>
<dbReference type="InterPro" id="IPR012910">
    <property type="entry name" value="Plug_dom"/>
</dbReference>